<keyword evidence="2" id="KW-1185">Reference proteome</keyword>
<dbReference type="EnsemblPlants" id="TuG1812G0400002946.01.T01">
    <property type="protein sequence ID" value="TuG1812G0400002946.01.T01.cds436161"/>
    <property type="gene ID" value="TuG1812G0400002946.01"/>
</dbReference>
<name>A0A8R7UAW1_TRIUA</name>
<accession>A0A8R7UAW1</accession>
<organism evidence="1 2">
    <name type="scientific">Triticum urartu</name>
    <name type="common">Red wild einkorn</name>
    <name type="synonym">Crithodium urartu</name>
    <dbReference type="NCBI Taxonomy" id="4572"/>
    <lineage>
        <taxon>Eukaryota</taxon>
        <taxon>Viridiplantae</taxon>
        <taxon>Streptophyta</taxon>
        <taxon>Embryophyta</taxon>
        <taxon>Tracheophyta</taxon>
        <taxon>Spermatophyta</taxon>
        <taxon>Magnoliopsida</taxon>
        <taxon>Liliopsida</taxon>
        <taxon>Poales</taxon>
        <taxon>Poaceae</taxon>
        <taxon>BOP clade</taxon>
        <taxon>Pooideae</taxon>
        <taxon>Triticodae</taxon>
        <taxon>Triticeae</taxon>
        <taxon>Triticinae</taxon>
        <taxon>Triticum</taxon>
    </lineage>
</organism>
<reference evidence="1" key="3">
    <citation type="submission" date="2022-06" db="UniProtKB">
        <authorList>
            <consortium name="EnsemblPlants"/>
        </authorList>
    </citation>
    <scope>IDENTIFICATION</scope>
</reference>
<dbReference type="Proteomes" id="UP000015106">
    <property type="component" value="Chromosome 4"/>
</dbReference>
<sequence>HVESLGTPNDSRGRRRALREAVVHDNCVTEPGAAAGALERLAGPVGDQNGGGFGASAGVVHVEVEMFGGTLRAHAVGGGGKKDGGHAGRE</sequence>
<proteinExistence type="predicted"/>
<evidence type="ECO:0000313" key="2">
    <source>
        <dbReference type="Proteomes" id="UP000015106"/>
    </source>
</evidence>
<dbReference type="AlphaFoldDB" id="A0A8R7UAW1"/>
<reference evidence="2" key="1">
    <citation type="journal article" date="2013" name="Nature">
        <title>Draft genome of the wheat A-genome progenitor Triticum urartu.</title>
        <authorList>
            <person name="Ling H.Q."/>
            <person name="Zhao S."/>
            <person name="Liu D."/>
            <person name="Wang J."/>
            <person name="Sun H."/>
            <person name="Zhang C."/>
            <person name="Fan H."/>
            <person name="Li D."/>
            <person name="Dong L."/>
            <person name="Tao Y."/>
            <person name="Gao C."/>
            <person name="Wu H."/>
            <person name="Li Y."/>
            <person name="Cui Y."/>
            <person name="Guo X."/>
            <person name="Zheng S."/>
            <person name="Wang B."/>
            <person name="Yu K."/>
            <person name="Liang Q."/>
            <person name="Yang W."/>
            <person name="Lou X."/>
            <person name="Chen J."/>
            <person name="Feng M."/>
            <person name="Jian J."/>
            <person name="Zhang X."/>
            <person name="Luo G."/>
            <person name="Jiang Y."/>
            <person name="Liu J."/>
            <person name="Wang Z."/>
            <person name="Sha Y."/>
            <person name="Zhang B."/>
            <person name="Wu H."/>
            <person name="Tang D."/>
            <person name="Shen Q."/>
            <person name="Xue P."/>
            <person name="Zou S."/>
            <person name="Wang X."/>
            <person name="Liu X."/>
            <person name="Wang F."/>
            <person name="Yang Y."/>
            <person name="An X."/>
            <person name="Dong Z."/>
            <person name="Zhang K."/>
            <person name="Zhang X."/>
            <person name="Luo M.C."/>
            <person name="Dvorak J."/>
            <person name="Tong Y."/>
            <person name="Wang J."/>
            <person name="Yang H."/>
            <person name="Li Z."/>
            <person name="Wang D."/>
            <person name="Zhang A."/>
            <person name="Wang J."/>
        </authorList>
    </citation>
    <scope>NUCLEOTIDE SEQUENCE</scope>
    <source>
        <strain evidence="2">cv. G1812</strain>
    </source>
</reference>
<protein>
    <submittedName>
        <fullName evidence="1">Uncharacterized protein</fullName>
    </submittedName>
</protein>
<dbReference type="Gramene" id="TuG1812G0400002946.01.T01">
    <property type="protein sequence ID" value="TuG1812G0400002946.01.T01.cds436161"/>
    <property type="gene ID" value="TuG1812G0400002946.01"/>
</dbReference>
<reference evidence="1" key="2">
    <citation type="submission" date="2018-03" db="EMBL/GenBank/DDBJ databases">
        <title>The Triticum urartu genome reveals the dynamic nature of wheat genome evolution.</title>
        <authorList>
            <person name="Ling H."/>
            <person name="Ma B."/>
            <person name="Shi X."/>
            <person name="Liu H."/>
            <person name="Dong L."/>
            <person name="Sun H."/>
            <person name="Cao Y."/>
            <person name="Gao Q."/>
            <person name="Zheng S."/>
            <person name="Li Y."/>
            <person name="Yu Y."/>
            <person name="Du H."/>
            <person name="Qi M."/>
            <person name="Li Y."/>
            <person name="Yu H."/>
            <person name="Cui Y."/>
            <person name="Wang N."/>
            <person name="Chen C."/>
            <person name="Wu H."/>
            <person name="Zhao Y."/>
            <person name="Zhang J."/>
            <person name="Li Y."/>
            <person name="Zhou W."/>
            <person name="Zhang B."/>
            <person name="Hu W."/>
            <person name="Eijk M."/>
            <person name="Tang J."/>
            <person name="Witsenboer H."/>
            <person name="Zhao S."/>
            <person name="Li Z."/>
            <person name="Zhang A."/>
            <person name="Wang D."/>
            <person name="Liang C."/>
        </authorList>
    </citation>
    <scope>NUCLEOTIDE SEQUENCE [LARGE SCALE GENOMIC DNA]</scope>
    <source>
        <strain evidence="1">cv. G1812</strain>
    </source>
</reference>
<evidence type="ECO:0000313" key="1">
    <source>
        <dbReference type="EnsemblPlants" id="TuG1812G0400002946.01.T01.cds436161"/>
    </source>
</evidence>